<dbReference type="InterPro" id="IPR026265">
    <property type="entry name" value="LptC"/>
</dbReference>
<dbReference type="GO" id="GO:0015221">
    <property type="term" value="F:lipopolysaccharide transmembrane transporter activity"/>
    <property type="evidence" value="ECO:0007669"/>
    <property type="project" value="InterPro"/>
</dbReference>
<dbReference type="NCBIfam" id="TIGR04409">
    <property type="entry name" value="LptC_YrbK"/>
    <property type="match status" value="1"/>
</dbReference>
<dbReference type="EMBL" id="LAZR01002181">
    <property type="protein sequence ID" value="KKN33397.1"/>
    <property type="molecule type" value="Genomic_DNA"/>
</dbReference>
<name>A0A0F9Q8K3_9ZZZZ</name>
<feature type="domain" description="Organic solvent tolerance-like N-terminal" evidence="2">
    <location>
        <begin position="405"/>
        <end position="510"/>
    </location>
</feature>
<dbReference type="PANTHER" id="PTHR36504">
    <property type="entry name" value="LIPOPOLYSACCHARIDE EXPORT SYSTEM PROTEIN LPTA"/>
    <property type="match status" value="1"/>
</dbReference>
<dbReference type="PANTHER" id="PTHR36504:SF1">
    <property type="entry name" value="LIPOPOLYSACCHARIDE EXPORT SYSTEM PROTEIN LPTA"/>
    <property type="match status" value="1"/>
</dbReference>
<dbReference type="GO" id="GO:0030288">
    <property type="term" value="C:outer membrane-bounded periplasmic space"/>
    <property type="evidence" value="ECO:0007669"/>
    <property type="project" value="TreeGrafter"/>
</dbReference>
<dbReference type="InterPro" id="IPR005653">
    <property type="entry name" value="OstA-like_N"/>
</dbReference>
<proteinExistence type="predicted"/>
<dbReference type="InterPro" id="IPR052037">
    <property type="entry name" value="LPS_export_LptA"/>
</dbReference>
<accession>A0A0F9Q8K3</accession>
<dbReference type="GO" id="GO:0005886">
    <property type="term" value="C:plasma membrane"/>
    <property type="evidence" value="ECO:0007669"/>
    <property type="project" value="InterPro"/>
</dbReference>
<sequence>MRKRRFFYMGIIIVCFLLLALSLSGLLEYTSYIKKEDQPLLKKIIDESSKRKQRLTQKSDIKDITQEIYGLYLPNYDKEGREVSVIRGAYTVFLKNRIYKITKPEIEFLSTGNENNNQPGNIVITSDFGEIYIETNKGFLYGNVITRLEEDFKIYTDDLKYLPDEKIINTDGFVTIKSEGMEITGSGFEISLTDSKAWVKDDPEMEVKSNHDDFFLFPGKEATASNFKSQTAIANGNVDENIFIRSSGELVFENEKRLITFHDNVRVSKGKSTIFADKLTISFGSSMENVKNVIASGNVLASDGTKTAKGESLSWDSEKQVAILDDDPVAEFFDDKVSIAAARIKFFKDQGRMDVPVGGQLITTVSVGSKKSDGQDGNKEIMSILPSSGKNQSYESITITWSGRMSFQQDENQAIFEEDVVVNKKGSKLYCGELIVTFDDENEGMQKLEATRDVLFIEKKGDSLREARGEKMVWFSKGNYIELYGSPLASVKDGEKQISAPKISFSEDENKMFAEGKGNLLVKTHTKKEEDSEFIDINWNEKMVYNGKNKTAIFYEMVNTVKGEEKLDCDRLDVLFFDKEK</sequence>
<comment type="caution">
    <text evidence="3">The sequence shown here is derived from an EMBL/GenBank/DDBJ whole genome shotgun (WGS) entry which is preliminary data.</text>
</comment>
<feature type="non-terminal residue" evidence="3">
    <location>
        <position position="581"/>
    </location>
</feature>
<dbReference type="InterPro" id="IPR010664">
    <property type="entry name" value="LipoPS_assembly_LptC-rel"/>
</dbReference>
<evidence type="ECO:0000313" key="3">
    <source>
        <dbReference type="EMBL" id="KKN33397.1"/>
    </source>
</evidence>
<gene>
    <name evidence="3" type="ORF">LCGC14_0804080</name>
</gene>
<keyword evidence="1" id="KW-0732">Signal</keyword>
<dbReference type="Gene3D" id="2.60.450.10">
    <property type="entry name" value="Lipopolysaccharide (LPS) transport protein A like domain"/>
    <property type="match status" value="3"/>
</dbReference>
<dbReference type="Pfam" id="PF06835">
    <property type="entry name" value="LptC"/>
    <property type="match status" value="1"/>
</dbReference>
<dbReference type="GO" id="GO:0009279">
    <property type="term" value="C:cell outer membrane"/>
    <property type="evidence" value="ECO:0007669"/>
    <property type="project" value="TreeGrafter"/>
</dbReference>
<organism evidence="3">
    <name type="scientific">marine sediment metagenome</name>
    <dbReference type="NCBI Taxonomy" id="412755"/>
    <lineage>
        <taxon>unclassified sequences</taxon>
        <taxon>metagenomes</taxon>
        <taxon>ecological metagenomes</taxon>
    </lineage>
</organism>
<dbReference type="AlphaFoldDB" id="A0A0F9Q8K3"/>
<evidence type="ECO:0000259" key="2">
    <source>
        <dbReference type="Pfam" id="PF03968"/>
    </source>
</evidence>
<dbReference type="Pfam" id="PF03968">
    <property type="entry name" value="LptD_N"/>
    <property type="match status" value="2"/>
</dbReference>
<feature type="domain" description="Organic solvent tolerance-like N-terminal" evidence="2">
    <location>
        <begin position="249"/>
        <end position="351"/>
    </location>
</feature>
<dbReference type="GO" id="GO:0017089">
    <property type="term" value="F:glycolipid transfer activity"/>
    <property type="evidence" value="ECO:0007669"/>
    <property type="project" value="TreeGrafter"/>
</dbReference>
<reference evidence="3" key="1">
    <citation type="journal article" date="2015" name="Nature">
        <title>Complex archaea that bridge the gap between prokaryotes and eukaryotes.</title>
        <authorList>
            <person name="Spang A."/>
            <person name="Saw J.H."/>
            <person name="Jorgensen S.L."/>
            <person name="Zaremba-Niedzwiedzka K."/>
            <person name="Martijn J."/>
            <person name="Lind A.E."/>
            <person name="van Eijk R."/>
            <person name="Schleper C."/>
            <person name="Guy L."/>
            <person name="Ettema T.J."/>
        </authorList>
    </citation>
    <scope>NUCLEOTIDE SEQUENCE</scope>
</reference>
<protein>
    <recommendedName>
        <fullName evidence="2">Organic solvent tolerance-like N-terminal domain-containing protein</fullName>
    </recommendedName>
</protein>
<evidence type="ECO:0000256" key="1">
    <source>
        <dbReference type="ARBA" id="ARBA00022729"/>
    </source>
</evidence>